<keyword evidence="5" id="KW-0540">Nuclease</keyword>
<evidence type="ECO:0000256" key="3">
    <source>
        <dbReference type="ARBA" id="ARBA00022553"/>
    </source>
</evidence>
<dbReference type="PANTHER" id="PTHR12121:SF37">
    <property type="entry name" value="2',5'-PHOSPHODIESTERASE 12"/>
    <property type="match status" value="1"/>
</dbReference>
<evidence type="ECO:0000256" key="10">
    <source>
        <dbReference type="ARBA" id="ARBA00022946"/>
    </source>
</evidence>
<dbReference type="GO" id="GO:0005759">
    <property type="term" value="C:mitochondrial matrix"/>
    <property type="evidence" value="ECO:0007669"/>
    <property type="project" value="UniProtKB-SubCell"/>
</dbReference>
<evidence type="ECO:0000256" key="12">
    <source>
        <dbReference type="ARBA" id="ARBA00072755"/>
    </source>
</evidence>
<evidence type="ECO:0000256" key="13">
    <source>
        <dbReference type="ARBA" id="ARBA00083541"/>
    </source>
</evidence>
<keyword evidence="10" id="KW-0809">Transit peptide</keyword>
<reference evidence="16 17" key="1">
    <citation type="journal article" date="2017" name="G3 (Bethesda)">
        <title>The Physical Genome Mapping of Anopheles albimanus Corrected Scaffold Misassemblies and Identified Interarm Rearrangements in Genus Anopheles.</title>
        <authorList>
            <person name="Artemov G.N."/>
            <person name="Peery A.N."/>
            <person name="Jiang X."/>
            <person name="Tu Z."/>
            <person name="Stegniy V.N."/>
            <person name="Sharakhova M.V."/>
            <person name="Sharakhov I.V."/>
        </authorList>
    </citation>
    <scope>NUCLEOTIDE SEQUENCE [LARGE SCALE GENOMIC DNA]</scope>
    <source>
        <strain evidence="16 17">ALBI9_A</strain>
    </source>
</reference>
<sequence>MLGLVKPFCTAYPANALFRLRYVLGVALPRRDGSSFQPTHRFRMHTAYFKHLPGESQCQIRFHLVAAQHRIDKVFNFNRCTDEQLEVCLGRMRCNIEKELTKKTKRKGSKKEAQVAEESASAQQPPSPITVCIGTRKEQFTGITIAELLVRLAQEPDVFLTVLDDEFRIICNSPEVQAVSLPSSMLADFYVYPAKLELHFATVPESEYRWYRGRMPASNNAQQIQWEEVGRELTYLVRTSDIGYHLKFCCTPRGAERVGPTTEIVAVRPVQAGPGQCPFEVRHLFTPSKLPADQFRVVSYNLLADYYTDSDYSRTVLFGYCLPYALEMDYRKQLLIKELLGYRGDLLCLQEVDAKIFDCDLRPILEQKHFAGHYLPKRNTAEGLATFYDTGKFDFIEKNNVIVSEILEQFPELWDKIRENGPLVERIVNRSTALQLTLLRSHFANKYLLVANTHLYFHPDADHVRLLQFGFAMLHVRREYERIRKERNLGEQELALLFCGDFNSVPECGIYRLMTERYVGPEMADWQSNEQEAVRNVSLTQPFPMASACGCPPFTNYTVGFAACIDYIFYQTDLLQVTDVIPMPSEEELKMYEAIPSPVFPSDHIALVANMRWNAELGE</sequence>
<dbReference type="OrthoDB" id="412787at2759"/>
<proteinExistence type="predicted"/>
<dbReference type="GO" id="GO:0000288">
    <property type="term" value="P:nuclear-transcribed mRNA catabolic process, deadenylation-dependent decay"/>
    <property type="evidence" value="ECO:0007669"/>
    <property type="project" value="TreeGrafter"/>
</dbReference>
<evidence type="ECO:0000256" key="11">
    <source>
        <dbReference type="ARBA" id="ARBA00023128"/>
    </source>
</evidence>
<keyword evidence="4" id="KW-0507">mRNA processing</keyword>
<evidence type="ECO:0000313" key="17">
    <source>
        <dbReference type="Proteomes" id="UP000069272"/>
    </source>
</evidence>
<dbReference type="GeneID" id="118466209"/>
<dbReference type="InterPro" id="IPR048821">
    <property type="entry name" value="PDE12-like_N"/>
</dbReference>
<dbReference type="Pfam" id="PF03372">
    <property type="entry name" value="Exo_endo_phos"/>
    <property type="match status" value="1"/>
</dbReference>
<organism evidence="16 17">
    <name type="scientific">Anopheles albimanus</name>
    <name type="common">New world malaria mosquito</name>
    <dbReference type="NCBI Taxonomy" id="7167"/>
    <lineage>
        <taxon>Eukaryota</taxon>
        <taxon>Metazoa</taxon>
        <taxon>Ecdysozoa</taxon>
        <taxon>Arthropoda</taxon>
        <taxon>Hexapoda</taxon>
        <taxon>Insecta</taxon>
        <taxon>Pterygota</taxon>
        <taxon>Neoptera</taxon>
        <taxon>Endopterygota</taxon>
        <taxon>Diptera</taxon>
        <taxon>Nematocera</taxon>
        <taxon>Culicoidea</taxon>
        <taxon>Culicidae</taxon>
        <taxon>Anophelinae</taxon>
        <taxon>Anopheles</taxon>
    </lineage>
</organism>
<dbReference type="EnsemblMetazoa" id="AALB006393-RA">
    <property type="protein sequence ID" value="AALB006393-PA"/>
    <property type="gene ID" value="AALB006393"/>
</dbReference>
<dbReference type="GO" id="GO:0004535">
    <property type="term" value="F:poly(A)-specific ribonuclease activity"/>
    <property type="evidence" value="ECO:0007669"/>
    <property type="project" value="UniProtKB-ARBA"/>
</dbReference>
<evidence type="ECO:0000256" key="7">
    <source>
        <dbReference type="ARBA" id="ARBA00022801"/>
    </source>
</evidence>
<evidence type="ECO:0000256" key="2">
    <source>
        <dbReference type="ARBA" id="ARBA00004305"/>
    </source>
</evidence>
<keyword evidence="6" id="KW-0479">Metal-binding</keyword>
<dbReference type="InterPro" id="IPR005135">
    <property type="entry name" value="Endo/exonuclease/phosphatase"/>
</dbReference>
<evidence type="ECO:0000259" key="14">
    <source>
        <dbReference type="Pfam" id="PF03372"/>
    </source>
</evidence>
<keyword evidence="9" id="KW-0460">Magnesium</keyword>
<dbReference type="FunFam" id="3.60.10.10:FF:000018">
    <property type="entry name" value="2',5'-phosphodiesterase 12"/>
    <property type="match status" value="1"/>
</dbReference>
<dbReference type="Pfam" id="PF21171">
    <property type="entry name" value="PDE12-like_N"/>
    <property type="match status" value="1"/>
</dbReference>
<dbReference type="Gene3D" id="3.60.10.10">
    <property type="entry name" value="Endonuclease/exonuclease/phosphatase"/>
    <property type="match status" value="1"/>
</dbReference>
<feature type="domain" description="Endonuclease/exonuclease/phosphatase" evidence="14">
    <location>
        <begin position="299"/>
        <end position="604"/>
    </location>
</feature>
<keyword evidence="3" id="KW-0597">Phosphoprotein</keyword>
<dbReference type="KEGG" id="aali:118466209"/>
<dbReference type="GO" id="GO:0006397">
    <property type="term" value="P:mRNA processing"/>
    <property type="evidence" value="ECO:0007669"/>
    <property type="project" value="UniProtKB-KW"/>
</dbReference>
<dbReference type="VEuPathDB" id="VectorBase:AALB20_028476"/>
<dbReference type="Proteomes" id="UP000069272">
    <property type="component" value="Chromosome X"/>
</dbReference>
<dbReference type="STRING" id="7167.A0A182FIP8"/>
<accession>A0A182FIP8</accession>
<dbReference type="InterPro" id="IPR036691">
    <property type="entry name" value="Endo/exonu/phosph_ase_sf"/>
</dbReference>
<evidence type="ECO:0000256" key="1">
    <source>
        <dbReference type="ARBA" id="ARBA00001946"/>
    </source>
</evidence>
<evidence type="ECO:0000256" key="5">
    <source>
        <dbReference type="ARBA" id="ARBA00022722"/>
    </source>
</evidence>
<evidence type="ECO:0000256" key="6">
    <source>
        <dbReference type="ARBA" id="ARBA00022723"/>
    </source>
</evidence>
<evidence type="ECO:0000256" key="4">
    <source>
        <dbReference type="ARBA" id="ARBA00022664"/>
    </source>
</evidence>
<protein>
    <recommendedName>
        <fullName evidence="12">2',5'-phosphodiesterase 12</fullName>
    </recommendedName>
    <alternativeName>
        <fullName evidence="13">Mitochondrial deadenylase</fullName>
    </alternativeName>
</protein>
<keyword evidence="11" id="KW-0496">Mitochondrion</keyword>
<dbReference type="PANTHER" id="PTHR12121">
    <property type="entry name" value="CARBON CATABOLITE REPRESSOR PROTEIN 4"/>
    <property type="match status" value="1"/>
</dbReference>
<name>A0A182FIP8_ANOAL</name>
<reference evidence="16" key="2">
    <citation type="submission" date="2022-08" db="UniProtKB">
        <authorList>
            <consortium name="EnsemblMetazoa"/>
        </authorList>
    </citation>
    <scope>IDENTIFICATION</scope>
    <source>
        <strain evidence="16">STECLA/ALBI9_A</strain>
    </source>
</reference>
<evidence type="ECO:0000256" key="8">
    <source>
        <dbReference type="ARBA" id="ARBA00022839"/>
    </source>
</evidence>
<dbReference type="VEuPathDB" id="VectorBase:AALB006393"/>
<comment type="subcellular location">
    <subcellularLocation>
        <location evidence="2">Mitochondrion matrix</location>
    </subcellularLocation>
</comment>
<dbReference type="InterPro" id="IPR050410">
    <property type="entry name" value="CCR4/nocturin_mRNA_transcr"/>
</dbReference>
<dbReference type="SUPFAM" id="SSF56219">
    <property type="entry name" value="DNase I-like"/>
    <property type="match status" value="1"/>
</dbReference>
<evidence type="ECO:0000256" key="9">
    <source>
        <dbReference type="ARBA" id="ARBA00022842"/>
    </source>
</evidence>
<keyword evidence="7" id="KW-0378">Hydrolase</keyword>
<keyword evidence="17" id="KW-1185">Reference proteome</keyword>
<feature type="domain" description="2',5'-phosphodiesterase 12-like N-terminal" evidence="15">
    <location>
        <begin position="174"/>
        <end position="270"/>
    </location>
</feature>
<comment type="cofactor">
    <cofactor evidence="1">
        <name>Mg(2+)</name>
        <dbReference type="ChEBI" id="CHEBI:18420"/>
    </cofactor>
</comment>
<dbReference type="GO" id="GO:0046872">
    <property type="term" value="F:metal ion binding"/>
    <property type="evidence" value="ECO:0007669"/>
    <property type="project" value="UniProtKB-KW"/>
</dbReference>
<evidence type="ECO:0000313" key="16">
    <source>
        <dbReference type="EnsemblMetazoa" id="AALB006393-PA"/>
    </source>
</evidence>
<keyword evidence="8" id="KW-0269">Exonuclease</keyword>
<dbReference type="AlphaFoldDB" id="A0A182FIP8"/>
<evidence type="ECO:0000259" key="15">
    <source>
        <dbReference type="Pfam" id="PF21171"/>
    </source>
</evidence>
<dbReference type="RefSeq" id="XP_035791123.1">
    <property type="nucleotide sequence ID" value="XM_035935230.1"/>
</dbReference>